<feature type="domain" description="LtfC/p132/Gp6 beta-sandwich" evidence="1">
    <location>
        <begin position="391"/>
        <end position="449"/>
    </location>
</feature>
<name>A0A345L0I1_9CAUD</name>
<evidence type="ECO:0000313" key="3">
    <source>
        <dbReference type="Proteomes" id="UP000259157"/>
    </source>
</evidence>
<evidence type="ECO:0000259" key="1">
    <source>
        <dbReference type="Pfam" id="PF23926"/>
    </source>
</evidence>
<accession>A0A345L0I1</accession>
<dbReference type="EMBL" id="MH513984">
    <property type="protein sequence ID" value="AXH48783.1"/>
    <property type="molecule type" value="Genomic_DNA"/>
</dbReference>
<protein>
    <recommendedName>
        <fullName evidence="1">LtfC/p132/Gp6 beta-sandwich domain-containing protein</fullName>
    </recommendedName>
</protein>
<sequence>MSTIGIEIDQDEIVLTRGRDFRWSFENLDENNQPTPYPAGDLYFELLTGGETNCVQQVEILQASDGDYRLGYDGVWSDDIEYYRADDSLYDLTIDVRSALENIPAIGAGNVAVSRTGLNPVWNLHFTLTGTSQNEIQQLSVVNLLGWLGQQLGEGQMVLSYRDTDADYPISFEANAQTIQAALETIPQLGVGNVTVTSAGNGLFNIEYKNLLAARDVDQIKVRAYEKNAGDFFGGGITGNLLTVLSTKTIQNGRRAVLDGRMMSTLTQKVNDFFSLFDDRLPIQTSFIIRSNTDFTMVCKATKGYEEIDLVTFDVVFSAAMLKQYLSNQILLAGAIGTTAVDLYWNHSYAVEFVNELANRPHPLLVGDSSGLTNSITKFSLPPKIRTTFIERGQRAITTWPFIVEDTMAHLKIESEDADRIGNRTRWQLVFLPEGEDAGGEPIARGTVTEQR</sequence>
<dbReference type="KEGG" id="vg:64871420"/>
<evidence type="ECO:0000313" key="2">
    <source>
        <dbReference type="EMBL" id="AXH48783.1"/>
    </source>
</evidence>
<organism evidence="2 3">
    <name type="scientific">Mycobacterium phage Steamy</name>
    <dbReference type="NCBI Taxonomy" id="2250309"/>
    <lineage>
        <taxon>Viruses</taxon>
        <taxon>Duplodnaviria</taxon>
        <taxon>Heunggongvirae</taxon>
        <taxon>Uroviricota</taxon>
        <taxon>Caudoviricetes</taxon>
        <taxon>Pharaohvirus</taxon>
        <taxon>Pharaohvirus steamy</taxon>
    </lineage>
</organism>
<dbReference type="GeneID" id="64871420"/>
<keyword evidence="3" id="KW-1185">Reference proteome</keyword>
<gene>
    <name evidence="2" type="primary">6</name>
    <name evidence="2" type="ORF">SEA_STEAMY_6</name>
</gene>
<dbReference type="RefSeq" id="YP_010061795.1">
    <property type="nucleotide sequence ID" value="NC_054787.1"/>
</dbReference>
<dbReference type="Pfam" id="PF23926">
    <property type="entry name" value="LtfC"/>
    <property type="match status" value="1"/>
</dbReference>
<reference evidence="3" key="1">
    <citation type="submission" date="2018-06" db="EMBL/GenBank/DDBJ databases">
        <authorList>
            <person name="Zhirakovskaya E."/>
        </authorList>
    </citation>
    <scope>NUCLEOTIDE SEQUENCE [LARGE SCALE GENOMIC DNA]</scope>
</reference>
<dbReference type="Proteomes" id="UP000259157">
    <property type="component" value="Segment"/>
</dbReference>
<proteinExistence type="predicted"/>
<dbReference type="InterPro" id="IPR055688">
    <property type="entry name" value="LtfC/p132/Gp6_b-sand"/>
</dbReference>